<feature type="non-terminal residue" evidence="1">
    <location>
        <position position="31"/>
    </location>
</feature>
<dbReference type="AlphaFoldDB" id="A0A3B0XVQ6"/>
<accession>A0A3B0XVQ6</accession>
<reference evidence="1" key="1">
    <citation type="submission" date="2018-06" db="EMBL/GenBank/DDBJ databases">
        <authorList>
            <person name="Zhirakovskaya E."/>
        </authorList>
    </citation>
    <scope>NUCLEOTIDE SEQUENCE</scope>
</reference>
<dbReference type="EMBL" id="UOFM01000018">
    <property type="protein sequence ID" value="VAW72445.1"/>
    <property type="molecule type" value="Genomic_DNA"/>
</dbReference>
<name>A0A3B0XVQ6_9ZZZZ</name>
<protein>
    <submittedName>
        <fullName evidence="1">[NiFe] hydrogenase metallocenter assembly protein HypE</fullName>
    </submittedName>
</protein>
<organism evidence="1">
    <name type="scientific">hydrothermal vent metagenome</name>
    <dbReference type="NCBI Taxonomy" id="652676"/>
    <lineage>
        <taxon>unclassified sequences</taxon>
        <taxon>metagenomes</taxon>
        <taxon>ecological metagenomes</taxon>
    </lineage>
</organism>
<proteinExistence type="predicted"/>
<evidence type="ECO:0000313" key="1">
    <source>
        <dbReference type="EMBL" id="VAW72445.1"/>
    </source>
</evidence>
<sequence length="31" mass="3660">MLMEHTHISLAHGNGGRFMRELVREIFARHL</sequence>
<gene>
    <name evidence="1" type="ORF">MNBD_GAMMA14-2317</name>
</gene>